<dbReference type="EMBL" id="JAPFQI010000006">
    <property type="protein sequence ID" value="MCW8085955.1"/>
    <property type="molecule type" value="Genomic_DNA"/>
</dbReference>
<dbReference type="PROSITE" id="PS50112">
    <property type="entry name" value="PAS"/>
    <property type="match status" value="1"/>
</dbReference>
<evidence type="ECO:0000256" key="5">
    <source>
        <dbReference type="ARBA" id="ARBA00022741"/>
    </source>
</evidence>
<dbReference type="SMART" id="SM00448">
    <property type="entry name" value="REC"/>
    <property type="match status" value="2"/>
</dbReference>
<evidence type="ECO:0000259" key="10">
    <source>
        <dbReference type="PROSITE" id="PS50110"/>
    </source>
</evidence>
<gene>
    <name evidence="12" type="ORF">OF850_09985</name>
</gene>
<dbReference type="Pfam" id="PF07536">
    <property type="entry name" value="HWE_HK"/>
    <property type="match status" value="1"/>
</dbReference>
<comment type="catalytic activity">
    <reaction evidence="1">
        <text>ATP + protein L-histidine = ADP + protein N-phospho-L-histidine.</text>
        <dbReference type="EC" id="2.7.13.3"/>
    </reaction>
</comment>
<evidence type="ECO:0000313" key="12">
    <source>
        <dbReference type="EMBL" id="MCW8085955.1"/>
    </source>
</evidence>
<keyword evidence="7" id="KW-0067">ATP-binding</keyword>
<dbReference type="InterPro" id="IPR001789">
    <property type="entry name" value="Sig_transdc_resp-reg_receiver"/>
</dbReference>
<evidence type="ECO:0000259" key="11">
    <source>
        <dbReference type="PROSITE" id="PS50112"/>
    </source>
</evidence>
<dbReference type="Gene3D" id="3.40.50.2300">
    <property type="match status" value="2"/>
</dbReference>
<keyword evidence="6" id="KW-0418">Kinase</keyword>
<feature type="modified residue" description="4-aspartylphosphate" evidence="8">
    <location>
        <position position="535"/>
    </location>
</feature>
<evidence type="ECO:0000256" key="9">
    <source>
        <dbReference type="SAM" id="Coils"/>
    </source>
</evidence>
<dbReference type="InterPro" id="IPR000014">
    <property type="entry name" value="PAS"/>
</dbReference>
<dbReference type="SUPFAM" id="SSF55874">
    <property type="entry name" value="ATPase domain of HSP90 chaperone/DNA topoisomerase II/histidine kinase"/>
    <property type="match status" value="1"/>
</dbReference>
<keyword evidence="3 8" id="KW-0597">Phosphoprotein</keyword>
<dbReference type="InterPro" id="IPR036890">
    <property type="entry name" value="HATPase_C_sf"/>
</dbReference>
<dbReference type="InterPro" id="IPR011006">
    <property type="entry name" value="CheY-like_superfamily"/>
</dbReference>
<evidence type="ECO:0000256" key="7">
    <source>
        <dbReference type="ARBA" id="ARBA00022840"/>
    </source>
</evidence>
<name>A0ABT3NUX2_9PROT</name>
<feature type="coiled-coil region" evidence="9">
    <location>
        <begin position="114"/>
        <end position="148"/>
    </location>
</feature>
<accession>A0ABT3NUX2</accession>
<evidence type="ECO:0000256" key="2">
    <source>
        <dbReference type="ARBA" id="ARBA00012438"/>
    </source>
</evidence>
<dbReference type="Gene3D" id="3.30.450.20">
    <property type="entry name" value="PAS domain"/>
    <property type="match status" value="1"/>
</dbReference>
<dbReference type="Proteomes" id="UP001526430">
    <property type="component" value="Unassembled WGS sequence"/>
</dbReference>
<proteinExistence type="predicted"/>
<protein>
    <recommendedName>
        <fullName evidence="2">histidine kinase</fullName>
        <ecNumber evidence="2">2.7.13.3</ecNumber>
    </recommendedName>
</protein>
<evidence type="ECO:0000256" key="3">
    <source>
        <dbReference type="ARBA" id="ARBA00022553"/>
    </source>
</evidence>
<feature type="domain" description="Response regulatory" evidence="10">
    <location>
        <begin position="6"/>
        <end position="122"/>
    </location>
</feature>
<feature type="modified residue" description="4-aspartylphosphate" evidence="8">
    <location>
        <position position="55"/>
    </location>
</feature>
<dbReference type="RefSeq" id="WP_301589918.1">
    <property type="nucleotide sequence ID" value="NZ_JAPFQI010000006.1"/>
</dbReference>
<dbReference type="PROSITE" id="PS50110">
    <property type="entry name" value="RESPONSE_REGULATORY"/>
    <property type="match status" value="2"/>
</dbReference>
<keyword evidence="5" id="KW-0547">Nucleotide-binding</keyword>
<dbReference type="Pfam" id="PF08448">
    <property type="entry name" value="PAS_4"/>
    <property type="match status" value="1"/>
</dbReference>
<comment type="caution">
    <text evidence="12">The sequence shown here is derived from an EMBL/GenBank/DDBJ whole genome shotgun (WGS) entry which is preliminary data.</text>
</comment>
<dbReference type="SUPFAM" id="SSF52172">
    <property type="entry name" value="CheY-like"/>
    <property type="match status" value="2"/>
</dbReference>
<keyword evidence="4" id="KW-0808">Transferase</keyword>
<dbReference type="PANTHER" id="PTHR41523">
    <property type="entry name" value="TWO-COMPONENT SYSTEM SENSOR PROTEIN"/>
    <property type="match status" value="1"/>
</dbReference>
<keyword evidence="13" id="KW-1185">Reference proteome</keyword>
<evidence type="ECO:0000256" key="1">
    <source>
        <dbReference type="ARBA" id="ARBA00000085"/>
    </source>
</evidence>
<dbReference type="NCBIfam" id="TIGR00229">
    <property type="entry name" value="sensory_box"/>
    <property type="match status" value="1"/>
</dbReference>
<dbReference type="PANTHER" id="PTHR41523:SF7">
    <property type="entry name" value="HISTIDINE KINASE"/>
    <property type="match status" value="1"/>
</dbReference>
<reference evidence="12 13" key="1">
    <citation type="submission" date="2022-10" db="EMBL/GenBank/DDBJ databases">
        <title>Roseococcus glaciei nov., sp. nov., isolated from glacier.</title>
        <authorList>
            <person name="Liu Q."/>
            <person name="Xin Y.-H."/>
        </authorList>
    </citation>
    <scope>NUCLEOTIDE SEQUENCE [LARGE SCALE GENOMIC DNA]</scope>
    <source>
        <strain evidence="12 13">MDT2-1-1</strain>
    </source>
</reference>
<organism evidence="12 13">
    <name type="scientific">Sabulicella glaciei</name>
    <dbReference type="NCBI Taxonomy" id="2984948"/>
    <lineage>
        <taxon>Bacteria</taxon>
        <taxon>Pseudomonadati</taxon>
        <taxon>Pseudomonadota</taxon>
        <taxon>Alphaproteobacteria</taxon>
        <taxon>Acetobacterales</taxon>
        <taxon>Acetobacteraceae</taxon>
        <taxon>Sabulicella</taxon>
    </lineage>
</organism>
<evidence type="ECO:0000256" key="8">
    <source>
        <dbReference type="PROSITE-ProRule" id="PRU00169"/>
    </source>
</evidence>
<feature type="domain" description="Response regulatory" evidence="10">
    <location>
        <begin position="484"/>
        <end position="595"/>
    </location>
</feature>
<evidence type="ECO:0000256" key="6">
    <source>
        <dbReference type="ARBA" id="ARBA00022777"/>
    </source>
</evidence>
<dbReference type="CDD" id="cd00130">
    <property type="entry name" value="PAS"/>
    <property type="match status" value="1"/>
</dbReference>
<evidence type="ECO:0000313" key="13">
    <source>
        <dbReference type="Proteomes" id="UP001526430"/>
    </source>
</evidence>
<feature type="domain" description="PAS" evidence="11">
    <location>
        <begin position="141"/>
        <end position="212"/>
    </location>
</feature>
<evidence type="ECO:0000256" key="4">
    <source>
        <dbReference type="ARBA" id="ARBA00022679"/>
    </source>
</evidence>
<dbReference type="InterPro" id="IPR011102">
    <property type="entry name" value="Sig_transdc_His_kinase_HWE"/>
</dbReference>
<dbReference type="SUPFAM" id="SSF55785">
    <property type="entry name" value="PYP-like sensor domain (PAS domain)"/>
    <property type="match status" value="1"/>
</dbReference>
<keyword evidence="9" id="KW-0175">Coiled coil</keyword>
<dbReference type="Gene3D" id="3.30.565.10">
    <property type="entry name" value="Histidine kinase-like ATPase, C-terminal domain"/>
    <property type="match status" value="1"/>
</dbReference>
<dbReference type="InterPro" id="IPR013656">
    <property type="entry name" value="PAS_4"/>
</dbReference>
<dbReference type="SMART" id="SM00911">
    <property type="entry name" value="HWE_HK"/>
    <property type="match status" value="1"/>
</dbReference>
<dbReference type="Pfam" id="PF00072">
    <property type="entry name" value="Response_reg"/>
    <property type="match status" value="1"/>
</dbReference>
<dbReference type="EC" id="2.7.13.3" evidence="2"/>
<dbReference type="InterPro" id="IPR035965">
    <property type="entry name" value="PAS-like_dom_sf"/>
</dbReference>
<sequence>MVEPVKFLLVDDVPENLHALQAVLRQDGLELHTAASGPEALELLLVHEFALALIDVQMPGMNGFELAELMRGASRTRRVPIILLTAGTDEQRLFKGYEAGAVDYLVKPFNPHILRRKTEVFLQLDQQRRELQRQRDEIEASERRFRRSLDLAPAPMLLCDETGRVLTANAEWLGQAALGREDVPNLAAWARLACPDAAAPVLERLGTVLSGEAERVRVETELHPRGAPPRTWNLVAGAVGTSADGRRLVLCVAHDITERAEAERTRRLLVGELNHRVKNTLATVMAIGQQTLRQSRDPDRFAQSFSGRLLALSQAHSLLSAETWQGAELRDILREQLALGAVEEARVEAEGPPVRLEPQTALHAALILHELFTNAVKYGALSVPAGRVALRWEAAGDHVVLRWAEGGGPPVQPPAHRGFGSALIERTARAGGGDARVRFEPDGVRWEVSLPIAAGAASVRPLRPRPAPPPERPPAVTGNLGGMCFLLVEDEPLVAMEVTAALQEAGGTIAASASTHEEALRLASLPHGFDAALLDANLRGRPVGEVAAALRLRGVPFIFVSGYGPESLPAGFETVPLLAKPFTTAQLLEAAGRLALRVERVA</sequence>